<accession>H2ECN0</accession>
<keyword evidence="1" id="KW-0175">Coiled coil</keyword>
<organism evidence="3">
    <name type="scientific">Megavirus courdo7</name>
    <dbReference type="NCBI Taxonomy" id="1128135"/>
    <lineage>
        <taxon>Viruses</taxon>
        <taxon>Varidnaviria</taxon>
        <taxon>Bamfordvirae</taxon>
        <taxon>Nucleocytoviricota</taxon>
        <taxon>Megaviricetes</taxon>
        <taxon>Imitervirales</taxon>
        <taxon>Mimiviridae</taxon>
        <taxon>Megamimivirinae</taxon>
        <taxon>Megavirus</taxon>
    </lineage>
</organism>
<evidence type="ECO:0000313" key="3">
    <source>
        <dbReference type="EMBL" id="AEX62153.1"/>
    </source>
</evidence>
<evidence type="ECO:0000256" key="2">
    <source>
        <dbReference type="SAM" id="MobiDB-lite"/>
    </source>
</evidence>
<name>H2ECN0_9VIRU</name>
<sequence>MNTLKDIKINGIKYYHTDDLISLKLSQFKSCTNGRRLISNLNIDDNNYIFATNKSGKWIKTDGKSRKFDKVLIKVSWIKDNISDDDESDNDNNDDSNNNSDNEDNLENEIVMAPGIIKLNKNEKIRDDKKKIVDIEVRGTRDPRNCFFKARDVSKGFGMKNLRNVLVNKNRGYKLAIHYRYFNFKKTAGKGYCKKLYLTFVGMEKVINCSRSIHIQNAMSARKWLSQFCVSVKFNGLVLDSSKSSVSNIGYTYCITSDKIDADKIGYWKGMKKDLISRYKTYYGDTVKIFSVKTMYPELLEKKCHQYFKKYKLSHELYDKSKTDEYKLFLKENKMTPTEQDIYEDQQMTETDVKTLFTAHLGTQDQKNMLCSKLMGITTDIVKEVFNKTSSTLPTLYLFTIGKVKDLRVTLDIGEEYDDECIVAKGGETIDLTRRIDEHTESYGKMPGAKLLLKCYNYIDPQYTSKAETDLFQVLKKMNYIFKHPKYKEIIIYTKKESDLITKEFGKIARDYTGHIKEISDKLKCFENQHNIMKLEYEKEIANREKEITNKEKDIMQLEKENSDLKYQNKILKLKYKNKLLEKDKKIAKLEKNIKKNGSK</sequence>
<feature type="coiled-coil region" evidence="1">
    <location>
        <begin position="516"/>
        <end position="593"/>
    </location>
</feature>
<evidence type="ECO:0008006" key="4">
    <source>
        <dbReference type="Google" id="ProtNLM"/>
    </source>
</evidence>
<feature type="compositionally biased region" description="Acidic residues" evidence="2">
    <location>
        <begin position="84"/>
        <end position="94"/>
    </location>
</feature>
<protein>
    <recommendedName>
        <fullName evidence="4">Bro-N domain-containing protein</fullName>
    </recommendedName>
</protein>
<evidence type="ECO:0000256" key="1">
    <source>
        <dbReference type="SAM" id="Coils"/>
    </source>
</evidence>
<gene>
    <name evidence="3" type="ORF">c7_R1291</name>
</gene>
<feature type="region of interest" description="Disordered" evidence="2">
    <location>
        <begin position="84"/>
        <end position="105"/>
    </location>
</feature>
<reference evidence="3" key="1">
    <citation type="submission" date="2011-10" db="EMBL/GenBank/DDBJ databases">
        <title>Provirophages and transpovirons: unique mobilome of giant viruses.</title>
        <authorList>
            <person name="Desnues C."/>
            <person name="LaScola B."/>
            <person name="Yutin N."/>
            <person name="Fournous G."/>
            <person name="Koonin E."/>
            <person name="Raoult D."/>
        </authorList>
    </citation>
    <scope>NUCLEOTIDE SEQUENCE</scope>
    <source>
        <strain evidence="3">Mv13-c7</strain>
    </source>
</reference>
<proteinExistence type="predicted"/>
<dbReference type="EMBL" id="JN885993">
    <property type="protein sequence ID" value="AEX62153.1"/>
    <property type="molecule type" value="Genomic_DNA"/>
</dbReference>